<proteinExistence type="predicted"/>
<accession>A0ABY2TLY5</accession>
<evidence type="ECO:0000313" key="2">
    <source>
        <dbReference type="Proteomes" id="UP000309584"/>
    </source>
</evidence>
<dbReference type="InterPro" id="IPR047937">
    <property type="entry name" value="Eex_IncN-like"/>
</dbReference>
<dbReference type="PROSITE" id="PS51257">
    <property type="entry name" value="PROKAR_LIPOPROTEIN"/>
    <property type="match status" value="1"/>
</dbReference>
<evidence type="ECO:0000313" key="1">
    <source>
        <dbReference type="EMBL" id="TKX33459.1"/>
    </source>
</evidence>
<comment type="caution">
    <text evidence="1">The sequence shown here is derived from an EMBL/GenBank/DDBJ whole genome shotgun (WGS) entry which is preliminary data.</text>
</comment>
<gene>
    <name evidence="1" type="ORF">CQA75_07525</name>
</gene>
<sequence>MKNLIKLGLLSVVTAGVFSACSSEPKSVEYYKDPKNAQELEEKVKECKKDPDSELKDKECFNAYKAQTTKTFFKKELQNEKITDEEVKKFFNR</sequence>
<name>A0ABY2TLY5_9BACT</name>
<evidence type="ECO:0008006" key="3">
    <source>
        <dbReference type="Google" id="ProtNLM"/>
    </source>
</evidence>
<dbReference type="RefSeq" id="WP_137624375.1">
    <property type="nucleotide sequence ID" value="NZ_NXLY01000015.1"/>
</dbReference>
<dbReference type="Proteomes" id="UP000309584">
    <property type="component" value="Unassembled WGS sequence"/>
</dbReference>
<reference evidence="1 2" key="1">
    <citation type="submission" date="2018-05" db="EMBL/GenBank/DDBJ databases">
        <title>Novel Campyloabacter and Helicobacter Species and Strains.</title>
        <authorList>
            <person name="Mannion A.J."/>
            <person name="Shen Z."/>
            <person name="Fox J.G."/>
        </authorList>
    </citation>
    <scope>NUCLEOTIDE SEQUENCE [LARGE SCALE GENOMIC DNA]</scope>
    <source>
        <strain evidence="2">MIT10-5678</strain>
    </source>
</reference>
<organism evidence="1 2">
    <name type="scientific">Campylobacter taeniopygiae</name>
    <dbReference type="NCBI Taxonomy" id="2510188"/>
    <lineage>
        <taxon>Bacteria</taxon>
        <taxon>Pseudomonadati</taxon>
        <taxon>Campylobacterota</taxon>
        <taxon>Epsilonproteobacteria</taxon>
        <taxon>Campylobacterales</taxon>
        <taxon>Campylobacteraceae</taxon>
        <taxon>Campylobacter</taxon>
    </lineage>
</organism>
<protein>
    <recommendedName>
        <fullName evidence="3">EexN family lipoprotein</fullName>
    </recommendedName>
</protein>
<keyword evidence="2" id="KW-1185">Reference proteome</keyword>
<dbReference type="NCBIfam" id="NF033894">
    <property type="entry name" value="Eex_IncN"/>
    <property type="match status" value="1"/>
</dbReference>
<dbReference type="EMBL" id="NXLY01000015">
    <property type="protein sequence ID" value="TKX33459.1"/>
    <property type="molecule type" value="Genomic_DNA"/>
</dbReference>